<evidence type="ECO:0000313" key="3">
    <source>
        <dbReference type="Proteomes" id="UP000653477"/>
    </source>
</evidence>
<keyword evidence="1" id="KW-0812">Transmembrane</keyword>
<feature type="transmembrane region" description="Helical" evidence="1">
    <location>
        <begin position="286"/>
        <end position="308"/>
    </location>
</feature>
<keyword evidence="3" id="KW-1185">Reference proteome</keyword>
<keyword evidence="1" id="KW-1133">Transmembrane helix</keyword>
<reference evidence="3" key="1">
    <citation type="journal article" date="2019" name="Int. J. Syst. Evol. Microbiol.">
        <title>The Global Catalogue of Microorganisms (GCM) 10K type strain sequencing project: providing services to taxonomists for standard genome sequencing and annotation.</title>
        <authorList>
            <consortium name="The Broad Institute Genomics Platform"/>
            <consortium name="The Broad Institute Genome Sequencing Center for Infectious Disease"/>
            <person name="Wu L."/>
            <person name="Ma J."/>
        </authorList>
    </citation>
    <scope>NUCLEOTIDE SEQUENCE [LARGE SCALE GENOMIC DNA]</scope>
    <source>
        <strain evidence="3">JCM 30531</strain>
    </source>
</reference>
<dbReference type="Gene3D" id="3.10.350.10">
    <property type="entry name" value="LysM domain"/>
    <property type="match status" value="1"/>
</dbReference>
<comment type="caution">
    <text evidence="2">The sequence shown here is derived from an EMBL/GenBank/DDBJ whole genome shotgun (WGS) entry which is preliminary data.</text>
</comment>
<evidence type="ECO:0000256" key="1">
    <source>
        <dbReference type="SAM" id="Phobius"/>
    </source>
</evidence>
<dbReference type="Proteomes" id="UP000653477">
    <property type="component" value="Unassembled WGS sequence"/>
</dbReference>
<protein>
    <recommendedName>
        <fullName evidence="4">LysM domain-containing protein</fullName>
    </recommendedName>
</protein>
<keyword evidence="1" id="KW-0472">Membrane</keyword>
<gene>
    <name evidence="2" type="ORF">GCM10007088_00350</name>
</gene>
<sequence length="458" mass="50489">MLQEELWYVRLAELSAVQLETSQQLWRALCQQVEQRLLSGLSLTFPEIGEWKLEEHREYVARTADGKQWLIPPRLTLGLRPVEDRGVTSLSIDLLRDALSEATHVSGEQVATWLRAIPTLWRALYDEGIQIVWAGLGSFTPITSESGERRGYRFLPSEALCAALNKPFSMFAPVEVAPSSSSPDLELREIDQLDQLTKVKPIEVLFASREPIQEEVATPPVVEEVVEPVVTEEPQQPESPAAVEEEILPAPADEVPIVAPQPAPSIAVTAPVEEDPFIDQEAHPRMLVWIFVALGIAMAFCLFIYLLSIQPELEMKDKASAAVEAVQPSPTPAVPAVPAQTLDETDTLQTTSIATQEGATSSVAPSEAVVSTASSQAETIERVRLRPGDRLSRLALKKYGNKAFWVYIYEENRAQLKDPDNIPVGAVITLPAASKYQINAGDTNSINRALVLQRSLHR</sequence>
<dbReference type="EMBL" id="BMPU01000001">
    <property type="protein sequence ID" value="GGM45404.1"/>
    <property type="molecule type" value="Genomic_DNA"/>
</dbReference>
<accession>A0ABQ2H5G8</accession>
<organism evidence="2 3">
    <name type="scientific">Porphyromonas pasteri</name>
    <dbReference type="NCBI Taxonomy" id="1583331"/>
    <lineage>
        <taxon>Bacteria</taxon>
        <taxon>Pseudomonadati</taxon>
        <taxon>Bacteroidota</taxon>
        <taxon>Bacteroidia</taxon>
        <taxon>Bacteroidales</taxon>
        <taxon>Porphyromonadaceae</taxon>
        <taxon>Porphyromonas</taxon>
    </lineage>
</organism>
<evidence type="ECO:0000313" key="2">
    <source>
        <dbReference type="EMBL" id="GGM45404.1"/>
    </source>
</evidence>
<proteinExistence type="predicted"/>
<dbReference type="InterPro" id="IPR036779">
    <property type="entry name" value="LysM_dom_sf"/>
</dbReference>
<name>A0ABQ2H5G8_9PORP</name>
<evidence type="ECO:0008006" key="4">
    <source>
        <dbReference type="Google" id="ProtNLM"/>
    </source>
</evidence>
<dbReference type="RefSeq" id="WP_188807067.1">
    <property type="nucleotide sequence ID" value="NZ_BMPU01000001.1"/>
</dbReference>